<dbReference type="EMBL" id="JACBKZ010000002">
    <property type="protein sequence ID" value="KAF5957814.1"/>
    <property type="molecule type" value="Genomic_DNA"/>
</dbReference>
<gene>
    <name evidence="1" type="ORF">HYC85_005039</name>
</gene>
<dbReference type="Proteomes" id="UP000593564">
    <property type="component" value="Unassembled WGS sequence"/>
</dbReference>
<reference evidence="1 2" key="2">
    <citation type="submission" date="2020-07" db="EMBL/GenBank/DDBJ databases">
        <title>Genome assembly of wild tea tree DASZ reveals pedigree and selection history of tea varieties.</title>
        <authorList>
            <person name="Zhang W."/>
        </authorList>
    </citation>
    <scope>NUCLEOTIDE SEQUENCE [LARGE SCALE GENOMIC DNA]</scope>
    <source>
        <strain evidence="2">cv. G240</strain>
        <tissue evidence="1">Leaf</tissue>
    </source>
</reference>
<accession>A0A7J7I073</accession>
<dbReference type="PANTHER" id="PTHR33471">
    <property type="entry name" value="ATP-DEPENDENT ZINC METALLOPROTEASE-RELATED"/>
    <property type="match status" value="1"/>
</dbReference>
<protein>
    <recommendedName>
        <fullName evidence="3">CCHC-type domain-containing protein</fullName>
    </recommendedName>
</protein>
<dbReference type="GO" id="GO:0008270">
    <property type="term" value="F:zinc ion binding"/>
    <property type="evidence" value="ECO:0007669"/>
    <property type="project" value="InterPro"/>
</dbReference>
<dbReference type="InterPro" id="IPR036875">
    <property type="entry name" value="Znf_CCHC_sf"/>
</dbReference>
<evidence type="ECO:0000313" key="1">
    <source>
        <dbReference type="EMBL" id="KAF5957814.1"/>
    </source>
</evidence>
<evidence type="ECO:0008006" key="3">
    <source>
        <dbReference type="Google" id="ProtNLM"/>
    </source>
</evidence>
<keyword evidence="2" id="KW-1185">Reference proteome</keyword>
<proteinExistence type="predicted"/>
<name>A0A7J7I073_CAMSI</name>
<evidence type="ECO:0000313" key="2">
    <source>
        <dbReference type="Proteomes" id="UP000593564"/>
    </source>
</evidence>
<dbReference type="GO" id="GO:0003676">
    <property type="term" value="F:nucleic acid binding"/>
    <property type="evidence" value="ECO:0007669"/>
    <property type="project" value="InterPro"/>
</dbReference>
<dbReference type="PANTHER" id="PTHR33471:SF7">
    <property type="entry name" value="ATP-DEPENDENT ZINC METALLOPROTEASE-RELATED"/>
    <property type="match status" value="1"/>
</dbReference>
<reference evidence="2" key="1">
    <citation type="journal article" date="2020" name="Nat. Commun.">
        <title>Genome assembly of wild tea tree DASZ reveals pedigree and selection history of tea varieties.</title>
        <authorList>
            <person name="Zhang W."/>
            <person name="Zhang Y."/>
            <person name="Qiu H."/>
            <person name="Guo Y."/>
            <person name="Wan H."/>
            <person name="Zhang X."/>
            <person name="Scossa F."/>
            <person name="Alseekh S."/>
            <person name="Zhang Q."/>
            <person name="Wang P."/>
            <person name="Xu L."/>
            <person name="Schmidt M.H."/>
            <person name="Jia X."/>
            <person name="Li D."/>
            <person name="Zhu A."/>
            <person name="Guo F."/>
            <person name="Chen W."/>
            <person name="Ni D."/>
            <person name="Usadel B."/>
            <person name="Fernie A.R."/>
            <person name="Wen W."/>
        </authorList>
    </citation>
    <scope>NUCLEOTIDE SEQUENCE [LARGE SCALE GENOMIC DNA]</scope>
    <source>
        <strain evidence="2">cv. G240</strain>
    </source>
</reference>
<sequence>MLISLTKSWKSSYTVGSLMQRNWTGVAMAGLAAEGLQYDKVVGQSADLFTLQRLINRSKPQLSKEQQQNLTRWAVSVIEKPKPRIANNECRFCHRKGHWKFTCPCHMNPNGHNTSQFPKGHTPIK</sequence>
<comment type="caution">
    <text evidence="1">The sequence shown here is derived from an EMBL/GenBank/DDBJ whole genome shotgun (WGS) entry which is preliminary data.</text>
</comment>
<dbReference type="SUPFAM" id="SSF57756">
    <property type="entry name" value="Retrovirus zinc finger-like domains"/>
    <property type="match status" value="1"/>
</dbReference>
<organism evidence="1 2">
    <name type="scientific">Camellia sinensis</name>
    <name type="common">Tea plant</name>
    <name type="synonym">Thea sinensis</name>
    <dbReference type="NCBI Taxonomy" id="4442"/>
    <lineage>
        <taxon>Eukaryota</taxon>
        <taxon>Viridiplantae</taxon>
        <taxon>Streptophyta</taxon>
        <taxon>Embryophyta</taxon>
        <taxon>Tracheophyta</taxon>
        <taxon>Spermatophyta</taxon>
        <taxon>Magnoliopsida</taxon>
        <taxon>eudicotyledons</taxon>
        <taxon>Gunneridae</taxon>
        <taxon>Pentapetalae</taxon>
        <taxon>asterids</taxon>
        <taxon>Ericales</taxon>
        <taxon>Theaceae</taxon>
        <taxon>Camellia</taxon>
    </lineage>
</organism>
<dbReference type="AlphaFoldDB" id="A0A7J7I073"/>